<sequence>TLRRQYMSQAYYDFSLPWNFGFNYAVNYSVSYVNNGTTGYRKNVTQTVSFNGSLNLTPKTGITFQGGYDIKARKLTTSSVSITRDLHCWQMSFSWIPLRLPQELELQHRREGRLALRPEVRQVAVDVRQHVLTLPVLHPATPHTQKIRTSKTPTPDRLCRIRPVCVRAER</sequence>
<name>K1SHQ5_9ZZZZ</name>
<dbReference type="AlphaFoldDB" id="K1SHQ5"/>
<reference evidence="1" key="1">
    <citation type="journal article" date="2013" name="Environ. Microbiol.">
        <title>Microbiota from the distal guts of lean and obese adolescents exhibit partial functional redundancy besides clear differences in community structure.</title>
        <authorList>
            <person name="Ferrer M."/>
            <person name="Ruiz A."/>
            <person name="Lanza F."/>
            <person name="Haange S.B."/>
            <person name="Oberbach A."/>
            <person name="Till H."/>
            <person name="Bargiela R."/>
            <person name="Campoy C."/>
            <person name="Segura M.T."/>
            <person name="Richter M."/>
            <person name="von Bergen M."/>
            <person name="Seifert J."/>
            <person name="Suarez A."/>
        </authorList>
    </citation>
    <scope>NUCLEOTIDE SEQUENCE</scope>
</reference>
<feature type="non-terminal residue" evidence="1">
    <location>
        <position position="1"/>
    </location>
</feature>
<comment type="caution">
    <text evidence="1">The sequence shown here is derived from an EMBL/GenBank/DDBJ whole genome shotgun (WGS) entry which is preliminary data.</text>
</comment>
<evidence type="ECO:0000313" key="1">
    <source>
        <dbReference type="EMBL" id="EKC60157.1"/>
    </source>
</evidence>
<proteinExistence type="predicted"/>
<dbReference type="EMBL" id="AJWY01008814">
    <property type="protein sequence ID" value="EKC60157.1"/>
    <property type="molecule type" value="Genomic_DNA"/>
</dbReference>
<protein>
    <submittedName>
        <fullName evidence="1">Organic solvent tolerance protein OstA</fullName>
    </submittedName>
</protein>
<organism evidence="1">
    <name type="scientific">human gut metagenome</name>
    <dbReference type="NCBI Taxonomy" id="408170"/>
    <lineage>
        <taxon>unclassified sequences</taxon>
        <taxon>metagenomes</taxon>
        <taxon>organismal metagenomes</taxon>
    </lineage>
</organism>
<gene>
    <name evidence="1" type="ORF">LEA_13011</name>
</gene>
<accession>K1SHQ5</accession>
<feature type="non-terminal residue" evidence="1">
    <location>
        <position position="170"/>
    </location>
</feature>